<dbReference type="EMBL" id="JPRL01000001">
    <property type="protein sequence ID" value="KFF07564.1"/>
    <property type="molecule type" value="Genomic_DNA"/>
</dbReference>
<accession>A0A085ZT00</accession>
<evidence type="ECO:0000313" key="1">
    <source>
        <dbReference type="EMBL" id="KFF07564.1"/>
    </source>
</evidence>
<evidence type="ECO:0008006" key="3">
    <source>
        <dbReference type="Google" id="ProtNLM"/>
    </source>
</evidence>
<comment type="caution">
    <text evidence="1">The sequence shown here is derived from an EMBL/GenBank/DDBJ whole genome shotgun (WGS) entry which is preliminary data.</text>
</comment>
<dbReference type="RefSeq" id="WP_035687454.1">
    <property type="nucleotide sequence ID" value="NZ_JPRL01000001.1"/>
</dbReference>
<dbReference type="eggNOG" id="ENOG5032ZES">
    <property type="taxonomic scope" value="Bacteria"/>
</dbReference>
<sequence>MILYKLTTAFTAILLITACSNKPKEQRIKKEETKNTAGLSQVKDEESIEGLYSSKECDITLEIRKEKNGFTYFLKTTARKVNGKAVFTKESSGERNLLLDGIQWDEYEGDISNQEDSDSIASKEIEIPTGISAGYVKDTLTIQNYGNAMNYYTKLSECGLKYIQLIKND</sequence>
<name>A0A085ZT00_9FLAO</name>
<reference evidence="1 2" key="1">
    <citation type="submission" date="2014-07" db="EMBL/GenBank/DDBJ databases">
        <title>Genome of Flavobacterium reichenbachii LMG 25512.</title>
        <authorList>
            <person name="Stropko S.J."/>
            <person name="Pipes S.E."/>
            <person name="Newman J.D."/>
        </authorList>
    </citation>
    <scope>NUCLEOTIDE SEQUENCE [LARGE SCALE GENOMIC DNA]</scope>
    <source>
        <strain evidence="1 2">LMG 25512</strain>
    </source>
</reference>
<organism evidence="1 2">
    <name type="scientific">Flavobacterium reichenbachii</name>
    <dbReference type="NCBI Taxonomy" id="362418"/>
    <lineage>
        <taxon>Bacteria</taxon>
        <taxon>Pseudomonadati</taxon>
        <taxon>Bacteroidota</taxon>
        <taxon>Flavobacteriia</taxon>
        <taxon>Flavobacteriales</taxon>
        <taxon>Flavobacteriaceae</taxon>
        <taxon>Flavobacterium</taxon>
    </lineage>
</organism>
<protein>
    <recommendedName>
        <fullName evidence="3">Lipoprotein</fullName>
    </recommendedName>
</protein>
<evidence type="ECO:0000313" key="2">
    <source>
        <dbReference type="Proteomes" id="UP000028715"/>
    </source>
</evidence>
<dbReference type="PROSITE" id="PS51257">
    <property type="entry name" value="PROKAR_LIPOPROTEIN"/>
    <property type="match status" value="1"/>
</dbReference>
<dbReference type="OrthoDB" id="2677145at2"/>
<gene>
    <name evidence="1" type="ORF">IW19_19555</name>
</gene>
<proteinExistence type="predicted"/>
<dbReference type="AlphaFoldDB" id="A0A085ZT00"/>
<dbReference type="Proteomes" id="UP000028715">
    <property type="component" value="Unassembled WGS sequence"/>
</dbReference>
<keyword evidence="2" id="KW-1185">Reference proteome</keyword>